<organism evidence="1">
    <name type="scientific">mine drainage metagenome</name>
    <dbReference type="NCBI Taxonomy" id="410659"/>
    <lineage>
        <taxon>unclassified sequences</taxon>
        <taxon>metagenomes</taxon>
        <taxon>ecological metagenomes</taxon>
    </lineage>
</organism>
<gene>
    <name evidence="1" type="ORF">GALL_117550</name>
</gene>
<dbReference type="AlphaFoldDB" id="A0A1J5T182"/>
<sequence>MQIKSFPIQNGNSYSIRSGGALIDLEIEDTPAKAASFYADDNFRVGNLGIYENGELLKNWQVYITENGAVFCMEDDFYRALDLFVTLSNSQK</sequence>
<comment type="caution">
    <text evidence="1">The sequence shown here is derived from an EMBL/GenBank/DDBJ whole genome shotgun (WGS) entry which is preliminary data.</text>
</comment>
<accession>A0A1J5T182</accession>
<protein>
    <submittedName>
        <fullName evidence="1">Uncharacterized protein</fullName>
    </submittedName>
</protein>
<proteinExistence type="predicted"/>
<evidence type="ECO:0000313" key="1">
    <source>
        <dbReference type="EMBL" id="OIR05958.1"/>
    </source>
</evidence>
<name>A0A1J5T182_9ZZZZ</name>
<dbReference type="EMBL" id="MLJW01000046">
    <property type="protein sequence ID" value="OIR05958.1"/>
    <property type="molecule type" value="Genomic_DNA"/>
</dbReference>
<reference evidence="1" key="1">
    <citation type="submission" date="2016-10" db="EMBL/GenBank/DDBJ databases">
        <title>Sequence of Gallionella enrichment culture.</title>
        <authorList>
            <person name="Poehlein A."/>
            <person name="Muehling M."/>
            <person name="Daniel R."/>
        </authorList>
    </citation>
    <scope>NUCLEOTIDE SEQUENCE</scope>
</reference>